<name>G7ZUG8_MEDTR</name>
<evidence type="ECO:0000313" key="2">
    <source>
        <dbReference type="EnsemblPlants" id="KEH17228"/>
    </source>
</evidence>
<evidence type="ECO:0000313" key="1">
    <source>
        <dbReference type="EMBL" id="KEH17228.1"/>
    </source>
</evidence>
<keyword evidence="3" id="KW-1185">Reference proteome</keyword>
<accession>G7ZUG8</accession>
<dbReference type="AlphaFoldDB" id="G7ZUG8"/>
<evidence type="ECO:0000313" key="3">
    <source>
        <dbReference type="Proteomes" id="UP000002051"/>
    </source>
</evidence>
<dbReference type="EnsemblPlants" id="KEH17228">
    <property type="protein sequence ID" value="KEH17228"/>
    <property type="gene ID" value="MTR_0030s0170"/>
</dbReference>
<dbReference type="HOGENOM" id="CLU_2907538_0_0_1"/>
<reference evidence="1 3" key="1">
    <citation type="journal article" date="2011" name="Nature">
        <title>The Medicago genome provides insight into the evolution of rhizobial symbioses.</title>
        <authorList>
            <person name="Young N.D."/>
            <person name="Debelle F."/>
            <person name="Oldroyd G.E."/>
            <person name="Geurts R."/>
            <person name="Cannon S.B."/>
            <person name="Udvardi M.K."/>
            <person name="Benedito V.A."/>
            <person name="Mayer K.F."/>
            <person name="Gouzy J."/>
            <person name="Schoof H."/>
            <person name="Van de Peer Y."/>
            <person name="Proost S."/>
            <person name="Cook D.R."/>
            <person name="Meyers B.C."/>
            <person name="Spannagl M."/>
            <person name="Cheung F."/>
            <person name="De Mita S."/>
            <person name="Krishnakumar V."/>
            <person name="Gundlach H."/>
            <person name="Zhou S."/>
            <person name="Mudge J."/>
            <person name="Bharti A.K."/>
            <person name="Murray J.D."/>
            <person name="Naoumkina M.A."/>
            <person name="Rosen B."/>
            <person name="Silverstein K.A."/>
            <person name="Tang H."/>
            <person name="Rombauts S."/>
            <person name="Zhao P.X."/>
            <person name="Zhou P."/>
            <person name="Barbe V."/>
            <person name="Bardou P."/>
            <person name="Bechner M."/>
            <person name="Bellec A."/>
            <person name="Berger A."/>
            <person name="Berges H."/>
            <person name="Bidwell S."/>
            <person name="Bisseling T."/>
            <person name="Choisne N."/>
            <person name="Couloux A."/>
            <person name="Denny R."/>
            <person name="Deshpande S."/>
            <person name="Dai X."/>
            <person name="Doyle J.J."/>
            <person name="Dudez A.M."/>
            <person name="Farmer A.D."/>
            <person name="Fouteau S."/>
            <person name="Franken C."/>
            <person name="Gibelin C."/>
            <person name="Gish J."/>
            <person name="Goldstein S."/>
            <person name="Gonzalez A.J."/>
            <person name="Green P.J."/>
            <person name="Hallab A."/>
            <person name="Hartog M."/>
            <person name="Hua A."/>
            <person name="Humphray S.J."/>
            <person name="Jeong D.H."/>
            <person name="Jing Y."/>
            <person name="Jocker A."/>
            <person name="Kenton S.M."/>
            <person name="Kim D.J."/>
            <person name="Klee K."/>
            <person name="Lai H."/>
            <person name="Lang C."/>
            <person name="Lin S."/>
            <person name="Macmil S.L."/>
            <person name="Magdelenat G."/>
            <person name="Matthews L."/>
            <person name="McCorrison J."/>
            <person name="Monaghan E.L."/>
            <person name="Mun J.H."/>
            <person name="Najar F.Z."/>
            <person name="Nicholson C."/>
            <person name="Noirot C."/>
            <person name="O'Bleness M."/>
            <person name="Paule C.R."/>
            <person name="Poulain J."/>
            <person name="Prion F."/>
            <person name="Qin B."/>
            <person name="Qu C."/>
            <person name="Retzel E.F."/>
            <person name="Riddle C."/>
            <person name="Sallet E."/>
            <person name="Samain S."/>
            <person name="Samson N."/>
            <person name="Sanders I."/>
            <person name="Saurat O."/>
            <person name="Scarpelli C."/>
            <person name="Schiex T."/>
            <person name="Segurens B."/>
            <person name="Severin A.J."/>
            <person name="Sherrier D.J."/>
            <person name="Shi R."/>
            <person name="Sims S."/>
            <person name="Singer S.R."/>
            <person name="Sinharoy S."/>
            <person name="Sterck L."/>
            <person name="Viollet A."/>
            <person name="Wang B.B."/>
            <person name="Wang K."/>
            <person name="Wang M."/>
            <person name="Wang X."/>
            <person name="Warfsmann J."/>
            <person name="Weissenbach J."/>
            <person name="White D.D."/>
            <person name="White J.D."/>
            <person name="Wiley G.B."/>
            <person name="Wincker P."/>
            <person name="Xing Y."/>
            <person name="Yang L."/>
            <person name="Yao Z."/>
            <person name="Ying F."/>
            <person name="Zhai J."/>
            <person name="Zhou L."/>
            <person name="Zuber A."/>
            <person name="Denarie J."/>
            <person name="Dixon R.A."/>
            <person name="May G.D."/>
            <person name="Schwartz D.C."/>
            <person name="Rogers J."/>
            <person name="Quetier F."/>
            <person name="Town C.D."/>
            <person name="Roe B.A."/>
        </authorList>
    </citation>
    <scope>NUCLEOTIDE SEQUENCE [LARGE SCALE GENOMIC DNA]</scope>
    <source>
        <strain evidence="1">A17</strain>
        <strain evidence="2 3">cv. Jemalong A17</strain>
    </source>
</reference>
<reference evidence="1 3" key="2">
    <citation type="journal article" date="2014" name="BMC Genomics">
        <title>An improved genome release (version Mt4.0) for the model legume Medicago truncatula.</title>
        <authorList>
            <person name="Tang H."/>
            <person name="Krishnakumar V."/>
            <person name="Bidwell S."/>
            <person name="Rosen B."/>
            <person name="Chan A."/>
            <person name="Zhou S."/>
            <person name="Gentzbittel L."/>
            <person name="Childs K.L."/>
            <person name="Yandell M."/>
            <person name="Gundlach H."/>
            <person name="Mayer K.F."/>
            <person name="Schwartz D.C."/>
            <person name="Town C.D."/>
        </authorList>
    </citation>
    <scope>GENOME REANNOTATION</scope>
    <source>
        <strain evidence="1">A17</strain>
        <strain evidence="2 3">cv. Jemalong A17</strain>
    </source>
</reference>
<dbReference type="Proteomes" id="UP000002051">
    <property type="component" value="Unassembled WGS sequence"/>
</dbReference>
<sequence length="62" mass="7040">MARRLGASMEPSSLYIFELQKKKRNPYDGMCSKQRTIAGGHLQTTCKSAKLGLFWNIQSKSF</sequence>
<dbReference type="EMBL" id="KL402755">
    <property type="protein sequence ID" value="KEH17228.1"/>
    <property type="molecule type" value="Genomic_DNA"/>
</dbReference>
<protein>
    <submittedName>
        <fullName evidence="1 2">Uncharacterized protein</fullName>
    </submittedName>
</protein>
<reference evidence="2" key="3">
    <citation type="submission" date="2015-06" db="UniProtKB">
        <authorList>
            <consortium name="EnsemblPlants"/>
        </authorList>
    </citation>
    <scope>IDENTIFICATION</scope>
    <source>
        <strain evidence="2">cv. Jemalong A17</strain>
    </source>
</reference>
<dbReference type="PaxDb" id="3880-AES82856"/>
<gene>
    <name evidence="1" type="ORF">MTR_0030s0170</name>
</gene>
<organism evidence="1 3">
    <name type="scientific">Medicago truncatula</name>
    <name type="common">Barrel medic</name>
    <name type="synonym">Medicago tribuloides</name>
    <dbReference type="NCBI Taxonomy" id="3880"/>
    <lineage>
        <taxon>Eukaryota</taxon>
        <taxon>Viridiplantae</taxon>
        <taxon>Streptophyta</taxon>
        <taxon>Embryophyta</taxon>
        <taxon>Tracheophyta</taxon>
        <taxon>Spermatophyta</taxon>
        <taxon>Magnoliopsida</taxon>
        <taxon>eudicotyledons</taxon>
        <taxon>Gunneridae</taxon>
        <taxon>Pentapetalae</taxon>
        <taxon>rosids</taxon>
        <taxon>fabids</taxon>
        <taxon>Fabales</taxon>
        <taxon>Fabaceae</taxon>
        <taxon>Papilionoideae</taxon>
        <taxon>50 kb inversion clade</taxon>
        <taxon>NPAAA clade</taxon>
        <taxon>Hologalegina</taxon>
        <taxon>IRL clade</taxon>
        <taxon>Trifolieae</taxon>
        <taxon>Medicago</taxon>
    </lineage>
</organism>
<proteinExistence type="predicted"/>